<name>A0A4Y6UXC5_SACBS</name>
<dbReference type="InterPro" id="IPR031564">
    <property type="entry name" value="Flp1-like"/>
</dbReference>
<feature type="domain" description="Putative Flagellin Flp1-like" evidence="2">
    <location>
        <begin position="11"/>
        <end position="58"/>
    </location>
</feature>
<dbReference type="KEGG" id="saca:FFV09_17010"/>
<dbReference type="Proteomes" id="UP000316968">
    <property type="component" value="Chromosome"/>
</dbReference>
<evidence type="ECO:0000313" key="4">
    <source>
        <dbReference type="Proteomes" id="UP000316968"/>
    </source>
</evidence>
<organism evidence="3 4">
    <name type="scientific">Saccharibacillus brassicae</name>
    <dbReference type="NCBI Taxonomy" id="2583377"/>
    <lineage>
        <taxon>Bacteria</taxon>
        <taxon>Bacillati</taxon>
        <taxon>Bacillota</taxon>
        <taxon>Bacilli</taxon>
        <taxon>Bacillales</taxon>
        <taxon>Paenibacillaceae</taxon>
        <taxon>Saccharibacillus</taxon>
    </lineage>
</organism>
<dbReference type="Pfam" id="PF16982">
    <property type="entry name" value="Flp1_like"/>
    <property type="match status" value="1"/>
</dbReference>
<keyword evidence="1" id="KW-0472">Membrane</keyword>
<feature type="transmembrane region" description="Helical" evidence="1">
    <location>
        <begin position="20"/>
        <end position="38"/>
    </location>
</feature>
<keyword evidence="1" id="KW-1133">Transmembrane helix</keyword>
<protein>
    <recommendedName>
        <fullName evidence="2">Putative Flagellin Flp1-like domain-containing protein</fullName>
    </recommendedName>
</protein>
<gene>
    <name evidence="3" type="ORF">FFV09_17010</name>
</gene>
<sequence length="62" mass="6930">MLQAIGNKAKRIWREEDGLGTLEVILIIGITLIIALIFKKQITTLVTNLLASVTSKSQEFFK</sequence>
<evidence type="ECO:0000259" key="2">
    <source>
        <dbReference type="Pfam" id="PF16982"/>
    </source>
</evidence>
<reference evidence="3 4" key="1">
    <citation type="submission" date="2019-06" db="EMBL/GenBank/DDBJ databases">
        <title>Saccharibacillus brassicae sp. nov., an endophytic bacterium isolated from Chinese cabbage seeds (Brassica pekinensis).</title>
        <authorList>
            <person name="Jiang L."/>
            <person name="Lee J."/>
            <person name="Kim S.W."/>
        </authorList>
    </citation>
    <scope>NUCLEOTIDE SEQUENCE [LARGE SCALE GENOMIC DNA]</scope>
    <source>
        <strain evidence="4">KCTC 43072 / ATSA2</strain>
    </source>
</reference>
<dbReference type="EMBL" id="CP041217">
    <property type="protein sequence ID" value="QDH22389.1"/>
    <property type="molecule type" value="Genomic_DNA"/>
</dbReference>
<proteinExistence type="predicted"/>
<accession>A0A4Y6UXC5</accession>
<keyword evidence="4" id="KW-1185">Reference proteome</keyword>
<evidence type="ECO:0000256" key="1">
    <source>
        <dbReference type="SAM" id="Phobius"/>
    </source>
</evidence>
<dbReference type="AlphaFoldDB" id="A0A4Y6UXC5"/>
<evidence type="ECO:0000313" key="3">
    <source>
        <dbReference type="EMBL" id="QDH22389.1"/>
    </source>
</evidence>
<keyword evidence="1" id="KW-0812">Transmembrane</keyword>
<dbReference type="RefSeq" id="WP_141448931.1">
    <property type="nucleotide sequence ID" value="NZ_CBCSAZ010000005.1"/>
</dbReference>